<dbReference type="InterPro" id="IPR008250">
    <property type="entry name" value="ATPase_P-typ_transduc_dom_A_sf"/>
</dbReference>
<dbReference type="InterPro" id="IPR044492">
    <property type="entry name" value="P_typ_ATPase_HD_dom"/>
</dbReference>
<dbReference type="InterPro" id="IPR018303">
    <property type="entry name" value="ATPase_P-typ_P_site"/>
</dbReference>
<dbReference type="Gene3D" id="3.40.1110.10">
    <property type="entry name" value="Calcium-transporting ATPase, cytoplasmic domain N"/>
    <property type="match status" value="1"/>
</dbReference>
<feature type="transmembrane region" description="Helical" evidence="6">
    <location>
        <begin position="82"/>
        <end position="100"/>
    </location>
</feature>
<dbReference type="RefSeq" id="WP_217897211.1">
    <property type="nucleotide sequence ID" value="NZ_FZOH01000002.1"/>
</dbReference>
<dbReference type="SUPFAM" id="SSF81665">
    <property type="entry name" value="Calcium ATPase, transmembrane domain M"/>
    <property type="match status" value="1"/>
</dbReference>
<sequence length="812" mass="83228">MTAGPAPAAPPARVADASPTAASGLTSAQVAERVAAGRVNTVTTRTSRTVGQIVRANVLTFFNGLLAALWVTMVLAGRWQNALFGGVVVVNAVVGIVQELRAKRTLDRLAVLQAPRARPVRDGAEREVPVAEVVLDDLLVLRAGDQVPVDGVVRASRGLAVDESLLTGEADAVAKGIGDPVLSGSIVVAGSGRVQATAVGDDGYAARLAAQAKVFTRTHSELVAGTTRLLRWIALGLLVVGPAVLWSQFRSPENDGWRDAVTGTVGALVGMVPEGLVLLTTLAFLLGAAGLARRRTLVQELPAVEGLARVDVVCLDKTGTLTHGDLAFDRLERLRADPGAERALALLAAADAGNATARALAAAFPDPGREQAAGAVPFDSARKWSAVRTAAGTTWVLGAPELVLPAPAGPADAAARDRADALAAEGRRVLLLACAAAPWPADAGTPRLPAGLVPVALVLLAERVREDAAEVLRYFTEQGVALKVLSGDNPRTVGAVAAAVGLPGVSGAADAVDARTLPEDPDALAGVLESASVVGRVTPQQKRAVVRALQRRGHVVAMTGDGVNDALALKDADVGVAMGNGSPATRAVAQLVLLDGRFAALPHAVAEGRRVIANIERAANLFLVKNVYSLVLSLVTVATLVAYPLAPVQLTLVSAVTIGVPGFVLALAPNRRRYRPGFLRRVLTFSVPVGVVTGGVSYAAYALTRGLQPAGGVPAARTAALLAVLVTALWTVLVLARPLTAGRVALVAAMAAVVVAVLAVPVLREDVLLLAVSPPVVLAGTVPGVVGVVLVELVARLPGVRRSRPAAAREAR</sequence>
<dbReference type="PROSITE" id="PS00154">
    <property type="entry name" value="ATPASE_E1_E2"/>
    <property type="match status" value="1"/>
</dbReference>
<feature type="transmembrane region" description="Helical" evidence="6">
    <location>
        <begin position="775"/>
        <end position="795"/>
    </location>
</feature>
<feature type="domain" description="P-type ATPase A" evidence="7">
    <location>
        <begin position="112"/>
        <end position="212"/>
    </location>
</feature>
<evidence type="ECO:0000256" key="5">
    <source>
        <dbReference type="ARBA" id="ARBA00023136"/>
    </source>
</evidence>
<dbReference type="SUPFAM" id="SSF81653">
    <property type="entry name" value="Calcium ATPase, transduction domain A"/>
    <property type="match status" value="1"/>
</dbReference>
<evidence type="ECO:0000256" key="2">
    <source>
        <dbReference type="ARBA" id="ARBA00022692"/>
    </source>
</evidence>
<dbReference type="GO" id="GO:0005524">
    <property type="term" value="F:ATP binding"/>
    <property type="evidence" value="ECO:0007669"/>
    <property type="project" value="InterPro"/>
</dbReference>
<keyword evidence="2 6" id="KW-0812">Transmembrane</keyword>
<reference evidence="9" key="1">
    <citation type="submission" date="2017-06" db="EMBL/GenBank/DDBJ databases">
        <authorList>
            <person name="Varghese N."/>
            <person name="Submissions S."/>
        </authorList>
    </citation>
    <scope>NUCLEOTIDE SEQUENCE [LARGE SCALE GENOMIC DNA]</scope>
    <source>
        <strain evidence="9">DSM 45423</strain>
    </source>
</reference>
<dbReference type="PRINTS" id="PR00120">
    <property type="entry name" value="HATPASE"/>
</dbReference>
<dbReference type="SUPFAM" id="SSF56784">
    <property type="entry name" value="HAD-like"/>
    <property type="match status" value="1"/>
</dbReference>
<dbReference type="Gene3D" id="1.20.1110.10">
    <property type="entry name" value="Calcium-transporting ATPase, transmembrane domain"/>
    <property type="match status" value="1"/>
</dbReference>
<dbReference type="EMBL" id="FZOH01000002">
    <property type="protein sequence ID" value="SNS11130.1"/>
    <property type="molecule type" value="Genomic_DNA"/>
</dbReference>
<organism evidence="8 9">
    <name type="scientific">Geodermatophilus saharensis</name>
    <dbReference type="NCBI Taxonomy" id="1137994"/>
    <lineage>
        <taxon>Bacteria</taxon>
        <taxon>Bacillati</taxon>
        <taxon>Actinomycetota</taxon>
        <taxon>Actinomycetes</taxon>
        <taxon>Geodermatophilales</taxon>
        <taxon>Geodermatophilaceae</taxon>
        <taxon>Geodermatophilus</taxon>
    </lineage>
</organism>
<dbReference type="Gene3D" id="3.40.50.1000">
    <property type="entry name" value="HAD superfamily/HAD-like"/>
    <property type="match status" value="1"/>
</dbReference>
<feature type="transmembrane region" description="Helical" evidence="6">
    <location>
        <begin position="652"/>
        <end position="670"/>
    </location>
</feature>
<feature type="transmembrane region" description="Helical" evidence="6">
    <location>
        <begin position="682"/>
        <end position="703"/>
    </location>
</feature>
<dbReference type="GO" id="GO:0005886">
    <property type="term" value="C:plasma membrane"/>
    <property type="evidence" value="ECO:0007669"/>
    <property type="project" value="UniProtKB-SubCell"/>
</dbReference>
<dbReference type="Gene3D" id="2.70.150.10">
    <property type="entry name" value="Calcium-transporting ATPase, cytoplasmic transduction domain A"/>
    <property type="match status" value="1"/>
</dbReference>
<keyword evidence="5 6" id="KW-0472">Membrane</keyword>
<dbReference type="Pfam" id="PF00122">
    <property type="entry name" value="E1-E2_ATPase"/>
    <property type="match status" value="1"/>
</dbReference>
<evidence type="ECO:0000256" key="4">
    <source>
        <dbReference type="ARBA" id="ARBA00022989"/>
    </source>
</evidence>
<dbReference type="InterPro" id="IPR023214">
    <property type="entry name" value="HAD_sf"/>
</dbReference>
<dbReference type="InterPro" id="IPR023299">
    <property type="entry name" value="ATPase_P-typ_cyto_dom_N"/>
</dbReference>
<evidence type="ECO:0000313" key="8">
    <source>
        <dbReference type="EMBL" id="SNS11130.1"/>
    </source>
</evidence>
<dbReference type="PANTHER" id="PTHR42861">
    <property type="entry name" value="CALCIUM-TRANSPORTING ATPASE"/>
    <property type="match status" value="1"/>
</dbReference>
<dbReference type="PRINTS" id="PR00119">
    <property type="entry name" value="CATATPASE"/>
</dbReference>
<keyword evidence="9" id="KW-1185">Reference proteome</keyword>
<dbReference type="SFLD" id="SFLDF00027">
    <property type="entry name" value="p-type_atpase"/>
    <property type="match status" value="1"/>
</dbReference>
<comment type="subcellular location">
    <subcellularLocation>
        <location evidence="1">Cell membrane</location>
        <topology evidence="1">Multi-pass membrane protein</topology>
    </subcellularLocation>
</comment>
<dbReference type="InterPro" id="IPR059000">
    <property type="entry name" value="ATPase_P-type_domA"/>
</dbReference>
<name>A0A239BT97_9ACTN</name>
<accession>A0A239BT97</accession>
<evidence type="ECO:0000313" key="9">
    <source>
        <dbReference type="Proteomes" id="UP000198386"/>
    </source>
</evidence>
<feature type="transmembrane region" description="Helical" evidence="6">
    <location>
        <begin position="743"/>
        <end position="763"/>
    </location>
</feature>
<dbReference type="InterPro" id="IPR036412">
    <property type="entry name" value="HAD-like_sf"/>
</dbReference>
<feature type="transmembrane region" description="Helical" evidence="6">
    <location>
        <begin position="715"/>
        <end position="736"/>
    </location>
</feature>
<dbReference type="InterPro" id="IPR001757">
    <property type="entry name" value="P_typ_ATPase"/>
</dbReference>
<feature type="transmembrane region" description="Helical" evidence="6">
    <location>
        <begin position="58"/>
        <end position="76"/>
    </location>
</feature>
<feature type="transmembrane region" description="Helical" evidence="6">
    <location>
        <begin position="229"/>
        <end position="247"/>
    </location>
</feature>
<dbReference type="SFLD" id="SFLDS00003">
    <property type="entry name" value="Haloacid_Dehalogenase"/>
    <property type="match status" value="1"/>
</dbReference>
<keyword evidence="4 6" id="KW-1133">Transmembrane helix</keyword>
<evidence type="ECO:0000256" key="3">
    <source>
        <dbReference type="ARBA" id="ARBA00022967"/>
    </source>
</evidence>
<evidence type="ECO:0000259" key="7">
    <source>
        <dbReference type="Pfam" id="PF00122"/>
    </source>
</evidence>
<keyword evidence="3" id="KW-1278">Translocase</keyword>
<dbReference type="SFLD" id="SFLDG00002">
    <property type="entry name" value="C1.7:_P-type_atpase_like"/>
    <property type="match status" value="1"/>
</dbReference>
<dbReference type="GO" id="GO:0016887">
    <property type="term" value="F:ATP hydrolysis activity"/>
    <property type="evidence" value="ECO:0007669"/>
    <property type="project" value="InterPro"/>
</dbReference>
<dbReference type="Proteomes" id="UP000198386">
    <property type="component" value="Unassembled WGS sequence"/>
</dbReference>
<evidence type="ECO:0000256" key="1">
    <source>
        <dbReference type="ARBA" id="ARBA00004651"/>
    </source>
</evidence>
<protein>
    <submittedName>
        <fullName evidence="8">Cation-transporting ATPase E</fullName>
    </submittedName>
</protein>
<proteinExistence type="predicted"/>
<feature type="transmembrane region" description="Helical" evidence="6">
    <location>
        <begin position="627"/>
        <end position="646"/>
    </location>
</feature>
<dbReference type="NCBIfam" id="TIGR01494">
    <property type="entry name" value="ATPase_P-type"/>
    <property type="match status" value="2"/>
</dbReference>
<feature type="transmembrane region" description="Helical" evidence="6">
    <location>
        <begin position="267"/>
        <end position="292"/>
    </location>
</feature>
<dbReference type="InterPro" id="IPR023298">
    <property type="entry name" value="ATPase_P-typ_TM_dom_sf"/>
</dbReference>
<evidence type="ECO:0000256" key="6">
    <source>
        <dbReference type="SAM" id="Phobius"/>
    </source>
</evidence>
<dbReference type="AlphaFoldDB" id="A0A239BT97"/>
<dbReference type="Pfam" id="PF00702">
    <property type="entry name" value="Hydrolase"/>
    <property type="match status" value="1"/>
</dbReference>
<gene>
    <name evidence="8" type="ORF">SAMN04488107_1420</name>
</gene>